<dbReference type="OrthoDB" id="1821130at2"/>
<evidence type="ECO:0000259" key="1">
    <source>
        <dbReference type="PROSITE" id="PS51186"/>
    </source>
</evidence>
<keyword evidence="3" id="KW-1185">Reference proteome</keyword>
<name>A0A4V2J3F5_9BACL</name>
<sequence length="141" mass="16323">MSEVQICPMRIEDYDKIAHFWSKIFGDTISLEFDSRERISAYLKRNPEFSTVAKKGDDIVGTVLCGHDGRRGSLYHVAVSEEYRHKGIADEMVQRSLSLLKQEGIGHVMLFAYLENTTAIRYWKNNGWVALPNVLYHYKHL</sequence>
<accession>A0A4V2J3F5</accession>
<feature type="domain" description="N-acetyltransferase" evidence="1">
    <location>
        <begin position="4"/>
        <end position="141"/>
    </location>
</feature>
<dbReference type="Pfam" id="PF00583">
    <property type="entry name" value="Acetyltransf_1"/>
    <property type="match status" value="1"/>
</dbReference>
<dbReference type="AlphaFoldDB" id="A0A4V2J3F5"/>
<dbReference type="InterPro" id="IPR000182">
    <property type="entry name" value="GNAT_dom"/>
</dbReference>
<dbReference type="InterPro" id="IPR016181">
    <property type="entry name" value="Acyl_CoA_acyltransferase"/>
</dbReference>
<gene>
    <name evidence="2" type="ORF">EYB31_30025</name>
</gene>
<dbReference type="Gene3D" id="3.40.630.30">
    <property type="match status" value="1"/>
</dbReference>
<keyword evidence="2" id="KW-0808">Transferase</keyword>
<dbReference type="Proteomes" id="UP000293142">
    <property type="component" value="Unassembled WGS sequence"/>
</dbReference>
<comment type="caution">
    <text evidence="2">The sequence shown here is derived from an EMBL/GenBank/DDBJ whole genome shotgun (WGS) entry which is preliminary data.</text>
</comment>
<dbReference type="GO" id="GO:0016747">
    <property type="term" value="F:acyltransferase activity, transferring groups other than amino-acyl groups"/>
    <property type="evidence" value="ECO:0007669"/>
    <property type="project" value="InterPro"/>
</dbReference>
<proteinExistence type="predicted"/>
<reference evidence="2 3" key="1">
    <citation type="submission" date="2019-02" db="EMBL/GenBank/DDBJ databases">
        <title>Paenibacillus sp. nov., isolated from surface-sterilized tissue of Thalictrum simplex L.</title>
        <authorList>
            <person name="Tuo L."/>
        </authorList>
    </citation>
    <scope>NUCLEOTIDE SEQUENCE [LARGE SCALE GENOMIC DNA]</scope>
    <source>
        <strain evidence="2 3">N2SHLJ1</strain>
    </source>
</reference>
<dbReference type="CDD" id="cd04301">
    <property type="entry name" value="NAT_SF"/>
    <property type="match status" value="1"/>
</dbReference>
<dbReference type="EMBL" id="SIRE01000025">
    <property type="protein sequence ID" value="TBL71612.1"/>
    <property type="molecule type" value="Genomic_DNA"/>
</dbReference>
<dbReference type="SUPFAM" id="SSF55729">
    <property type="entry name" value="Acyl-CoA N-acyltransferases (Nat)"/>
    <property type="match status" value="1"/>
</dbReference>
<protein>
    <submittedName>
        <fullName evidence="2">GNAT family N-acetyltransferase</fullName>
    </submittedName>
</protein>
<evidence type="ECO:0000313" key="2">
    <source>
        <dbReference type="EMBL" id="TBL71612.1"/>
    </source>
</evidence>
<dbReference type="PROSITE" id="PS51186">
    <property type="entry name" value="GNAT"/>
    <property type="match status" value="1"/>
</dbReference>
<evidence type="ECO:0000313" key="3">
    <source>
        <dbReference type="Proteomes" id="UP000293142"/>
    </source>
</evidence>
<dbReference type="RefSeq" id="WP_131017189.1">
    <property type="nucleotide sequence ID" value="NZ_SIRE01000025.1"/>
</dbReference>
<organism evidence="2 3">
    <name type="scientific">Paenibacillus thalictri</name>
    <dbReference type="NCBI Taxonomy" id="2527873"/>
    <lineage>
        <taxon>Bacteria</taxon>
        <taxon>Bacillati</taxon>
        <taxon>Bacillota</taxon>
        <taxon>Bacilli</taxon>
        <taxon>Bacillales</taxon>
        <taxon>Paenibacillaceae</taxon>
        <taxon>Paenibacillus</taxon>
    </lineage>
</organism>